<reference evidence="1 2" key="1">
    <citation type="submission" date="2019-03" db="EMBL/GenBank/DDBJ databases">
        <title>Draft genome sequences of novel Actinobacteria.</title>
        <authorList>
            <person name="Sahin N."/>
            <person name="Ay H."/>
            <person name="Saygin H."/>
        </authorList>
    </citation>
    <scope>NUCLEOTIDE SEQUENCE [LARGE SCALE GENOMIC DNA]</scope>
    <source>
        <strain evidence="1 2">5K548</strain>
    </source>
</reference>
<dbReference type="InterPro" id="IPR011053">
    <property type="entry name" value="Single_hybrid_motif"/>
</dbReference>
<dbReference type="RefSeq" id="WP_132684108.1">
    <property type="nucleotide sequence ID" value="NZ_SMLA01000024.1"/>
</dbReference>
<evidence type="ECO:0000313" key="1">
    <source>
        <dbReference type="EMBL" id="TDD87245.1"/>
    </source>
</evidence>
<accession>A0A4R5BMU8</accession>
<sequence length="78" mass="8546">MTDLHLPGERAGPARWRLVRWLASDGSRVRVGQPLAELRPAESDGAAIRMSALATGTLWHQVRRGEVLHVGQVIGLIE</sequence>
<evidence type="ECO:0000313" key="2">
    <source>
        <dbReference type="Proteomes" id="UP000294723"/>
    </source>
</evidence>
<dbReference type="Gene3D" id="2.40.50.100">
    <property type="match status" value="1"/>
</dbReference>
<name>A0A4R5BMU8_9PSEU</name>
<gene>
    <name evidence="1" type="ORF">E1202_16850</name>
</gene>
<dbReference type="SUPFAM" id="SSF51230">
    <property type="entry name" value="Single hybrid motif"/>
    <property type="match status" value="1"/>
</dbReference>
<dbReference type="EMBL" id="SMLA01000024">
    <property type="protein sequence ID" value="TDD87245.1"/>
    <property type="molecule type" value="Genomic_DNA"/>
</dbReference>
<dbReference type="Proteomes" id="UP000294723">
    <property type="component" value="Unassembled WGS sequence"/>
</dbReference>
<evidence type="ECO:0008006" key="3">
    <source>
        <dbReference type="Google" id="ProtNLM"/>
    </source>
</evidence>
<organism evidence="1 2">
    <name type="scientific">Saccharopolyspora karakumensis</name>
    <dbReference type="NCBI Taxonomy" id="2530386"/>
    <lineage>
        <taxon>Bacteria</taxon>
        <taxon>Bacillati</taxon>
        <taxon>Actinomycetota</taxon>
        <taxon>Actinomycetes</taxon>
        <taxon>Pseudonocardiales</taxon>
        <taxon>Pseudonocardiaceae</taxon>
        <taxon>Saccharopolyspora</taxon>
    </lineage>
</organism>
<comment type="caution">
    <text evidence="1">The sequence shown here is derived from an EMBL/GenBank/DDBJ whole genome shotgun (WGS) entry which is preliminary data.</text>
</comment>
<protein>
    <recommendedName>
        <fullName evidence="3">Biotin-requiring enzyme</fullName>
    </recommendedName>
</protein>
<dbReference type="AlphaFoldDB" id="A0A4R5BMU8"/>
<keyword evidence="2" id="KW-1185">Reference proteome</keyword>
<proteinExistence type="predicted"/>